<evidence type="ECO:0000313" key="1">
    <source>
        <dbReference type="EMBL" id="KAF5862627.1"/>
    </source>
</evidence>
<reference evidence="1 2" key="1">
    <citation type="submission" date="2019-04" db="EMBL/GenBank/DDBJ databases">
        <title>Aspergillus burnettii sp. nov., novel species from soil in southeast Queensland.</title>
        <authorList>
            <person name="Gilchrist C.L.M."/>
            <person name="Pitt J.I."/>
            <person name="Lange L."/>
            <person name="Lacey H.J."/>
            <person name="Vuong D."/>
            <person name="Midgley D.J."/>
            <person name="Greenfield P."/>
            <person name="Bradbury M."/>
            <person name="Lacey E."/>
            <person name="Busk P.K."/>
            <person name="Pilgaard B."/>
            <person name="Chooi Y.H."/>
            <person name="Piggott A.M."/>
        </authorList>
    </citation>
    <scope>NUCLEOTIDE SEQUENCE [LARGE SCALE GENOMIC DNA]</scope>
    <source>
        <strain evidence="1 2">FRR 5400</strain>
    </source>
</reference>
<organism evidence="1 2">
    <name type="scientific">Petromyces alliaceus</name>
    <name type="common">Aspergillus alliaceus</name>
    <dbReference type="NCBI Taxonomy" id="209559"/>
    <lineage>
        <taxon>Eukaryota</taxon>
        <taxon>Fungi</taxon>
        <taxon>Dikarya</taxon>
        <taxon>Ascomycota</taxon>
        <taxon>Pezizomycotina</taxon>
        <taxon>Eurotiomycetes</taxon>
        <taxon>Eurotiomycetidae</taxon>
        <taxon>Eurotiales</taxon>
        <taxon>Aspergillaceae</taxon>
        <taxon>Aspergillus</taxon>
        <taxon>Aspergillus subgen. Circumdati</taxon>
    </lineage>
</organism>
<comment type="caution">
    <text evidence="1">The sequence shown here is derived from an EMBL/GenBank/DDBJ whole genome shotgun (WGS) entry which is preliminary data.</text>
</comment>
<keyword evidence="2" id="KW-1185">Reference proteome</keyword>
<gene>
    <name evidence="1" type="ORF">ETB97_011358</name>
</gene>
<dbReference type="EMBL" id="SPNV01000069">
    <property type="protein sequence ID" value="KAF5862627.1"/>
    <property type="molecule type" value="Genomic_DNA"/>
</dbReference>
<accession>A0A8H6A6L1</accession>
<protein>
    <submittedName>
        <fullName evidence="1">Uncharacterized protein</fullName>
    </submittedName>
</protein>
<proteinExistence type="predicted"/>
<dbReference type="AlphaFoldDB" id="A0A8H6A6L1"/>
<dbReference type="Proteomes" id="UP000541154">
    <property type="component" value="Unassembled WGS sequence"/>
</dbReference>
<name>A0A8H6A6L1_PETAA</name>
<evidence type="ECO:0000313" key="2">
    <source>
        <dbReference type="Proteomes" id="UP000541154"/>
    </source>
</evidence>
<sequence length="117" mass="12832">MNKQADANDTNDSSDLVERERDVPCNHYFSTVDPLLGACGTRARLRVTLGLGAIAIAGLQAATQPTNPTLTCKLCPYPEQIPHATDPDGIRYPNASSAWMQDFQKQQQYSDDAVLHE</sequence>